<keyword evidence="9 13" id="KW-0472">Membrane</keyword>
<dbReference type="OrthoDB" id="9780552at2"/>
<gene>
    <name evidence="13" type="primary">yidC</name>
    <name evidence="17" type="ORF">LK12_04040</name>
</gene>
<dbReference type="PRINTS" id="PR00701">
    <property type="entry name" value="60KDINNERMP"/>
</dbReference>
<feature type="domain" description="Membrane insertase YidC N-terminal" evidence="16">
    <location>
        <begin position="86"/>
        <end position="359"/>
    </location>
</feature>
<evidence type="ECO:0000256" key="13">
    <source>
        <dbReference type="HAMAP-Rule" id="MF_01810"/>
    </source>
</evidence>
<dbReference type="STRING" id="1348853.LK12_04040"/>
<dbReference type="Pfam" id="PF02096">
    <property type="entry name" value="60KD_IMP"/>
    <property type="match status" value="1"/>
</dbReference>
<dbReference type="GO" id="GO:0005886">
    <property type="term" value="C:plasma membrane"/>
    <property type="evidence" value="ECO:0007669"/>
    <property type="project" value="UniProtKB-SubCell"/>
</dbReference>
<dbReference type="NCBIfam" id="TIGR03592">
    <property type="entry name" value="yidC_oxa1_cterm"/>
    <property type="match status" value="1"/>
</dbReference>
<name>A0A0B1ZWC1_9SPHN</name>
<evidence type="ECO:0000256" key="8">
    <source>
        <dbReference type="ARBA" id="ARBA00022989"/>
    </source>
</evidence>
<comment type="similarity">
    <text evidence="2 13">Belongs to the OXA1/ALB3/YidC family. Type 1 subfamily.</text>
</comment>
<dbReference type="InterPro" id="IPR038221">
    <property type="entry name" value="YidC_periplasmic_sf"/>
</dbReference>
<feature type="compositionally biased region" description="Basic and acidic residues" evidence="14">
    <location>
        <begin position="575"/>
        <end position="594"/>
    </location>
</feature>
<evidence type="ECO:0000256" key="10">
    <source>
        <dbReference type="ARBA" id="ARBA00023186"/>
    </source>
</evidence>
<feature type="transmembrane region" description="Helical" evidence="13">
    <location>
        <begin position="433"/>
        <end position="453"/>
    </location>
</feature>
<dbReference type="PANTHER" id="PTHR12428:SF65">
    <property type="entry name" value="CYTOCHROME C OXIDASE ASSEMBLY PROTEIN COX18, MITOCHONDRIAL"/>
    <property type="match status" value="1"/>
</dbReference>
<evidence type="ECO:0000256" key="11">
    <source>
        <dbReference type="ARBA" id="ARBA00033245"/>
    </source>
</evidence>
<evidence type="ECO:0000256" key="4">
    <source>
        <dbReference type="ARBA" id="ARBA00022448"/>
    </source>
</evidence>
<dbReference type="HAMAP" id="MF_01810">
    <property type="entry name" value="YidC_type1"/>
    <property type="match status" value="1"/>
</dbReference>
<keyword evidence="7 13" id="KW-0653">Protein transport</keyword>
<dbReference type="CDD" id="cd19961">
    <property type="entry name" value="EcYidC-like_peri"/>
    <property type="match status" value="1"/>
</dbReference>
<comment type="caution">
    <text evidence="17">The sequence shown here is derived from an EMBL/GenBank/DDBJ whole genome shotgun (WGS) entry which is preliminary data.</text>
</comment>
<keyword evidence="6 13" id="KW-0812">Transmembrane</keyword>
<dbReference type="InterPro" id="IPR001708">
    <property type="entry name" value="YidC/ALB3/OXA1/COX18"/>
</dbReference>
<evidence type="ECO:0000256" key="12">
    <source>
        <dbReference type="ARBA" id="ARBA00033342"/>
    </source>
</evidence>
<dbReference type="PANTHER" id="PTHR12428">
    <property type="entry name" value="OXA1"/>
    <property type="match status" value="1"/>
</dbReference>
<protein>
    <recommendedName>
        <fullName evidence="3 13">Membrane protein insertase YidC</fullName>
    </recommendedName>
    <alternativeName>
        <fullName evidence="12 13">Foldase YidC</fullName>
    </alternativeName>
    <alternativeName>
        <fullName evidence="11 13">Membrane integrase YidC</fullName>
    </alternativeName>
    <alternativeName>
        <fullName evidence="13">Membrane protein YidC</fullName>
    </alternativeName>
</protein>
<feature type="region of interest" description="Disordered" evidence="14">
    <location>
        <begin position="574"/>
        <end position="594"/>
    </location>
</feature>
<dbReference type="PRINTS" id="PR01900">
    <property type="entry name" value="YIDCPROTEIN"/>
</dbReference>
<dbReference type="InterPro" id="IPR019998">
    <property type="entry name" value="Membr_insert_YidC"/>
</dbReference>
<feature type="transmembrane region" description="Helical" evidence="13">
    <location>
        <begin position="7"/>
        <end position="29"/>
    </location>
</feature>
<keyword evidence="10 13" id="KW-0143">Chaperone</keyword>
<evidence type="ECO:0000313" key="17">
    <source>
        <dbReference type="EMBL" id="KHK93447.1"/>
    </source>
</evidence>
<comment type="subcellular location">
    <subcellularLocation>
        <location evidence="1">Cell inner membrane</location>
        <topology evidence="1">Multi-pass membrane protein</topology>
    </subcellularLocation>
    <subcellularLocation>
        <location evidence="13">Cell membrane</location>
        <topology evidence="13">Multi-pass membrane protein</topology>
    </subcellularLocation>
</comment>
<feature type="domain" description="Membrane insertase YidC/Oxa/ALB C-terminal" evidence="15">
    <location>
        <begin position="370"/>
        <end position="566"/>
    </location>
</feature>
<keyword evidence="5 13" id="KW-1003">Cell membrane</keyword>
<evidence type="ECO:0000256" key="7">
    <source>
        <dbReference type="ARBA" id="ARBA00022927"/>
    </source>
</evidence>
<dbReference type="NCBIfam" id="TIGR03593">
    <property type="entry name" value="yidC_nterm"/>
    <property type="match status" value="1"/>
</dbReference>
<dbReference type="GO" id="GO:0032977">
    <property type="term" value="F:membrane insertase activity"/>
    <property type="evidence" value="ECO:0007669"/>
    <property type="project" value="InterPro"/>
</dbReference>
<evidence type="ECO:0000256" key="1">
    <source>
        <dbReference type="ARBA" id="ARBA00004429"/>
    </source>
</evidence>
<feature type="region of interest" description="Disordered" evidence="14">
    <location>
        <begin position="41"/>
        <end position="61"/>
    </location>
</feature>
<dbReference type="Gene3D" id="2.70.98.90">
    <property type="match status" value="1"/>
</dbReference>
<dbReference type="GO" id="GO:0051205">
    <property type="term" value="P:protein insertion into membrane"/>
    <property type="evidence" value="ECO:0007669"/>
    <property type="project" value="TreeGrafter"/>
</dbReference>
<evidence type="ECO:0000259" key="15">
    <source>
        <dbReference type="Pfam" id="PF02096"/>
    </source>
</evidence>
<reference evidence="17 18" key="1">
    <citation type="submission" date="2014-10" db="EMBL/GenBank/DDBJ databases">
        <title>Genome sequence of Novosphingobium malaysiense MUSC 273(T).</title>
        <authorList>
            <person name="Lee L.-H."/>
        </authorList>
    </citation>
    <scope>NUCLEOTIDE SEQUENCE [LARGE SCALE GENOMIC DNA]</scope>
    <source>
        <strain evidence="17 18">MUSC 273</strain>
    </source>
</reference>
<evidence type="ECO:0000256" key="14">
    <source>
        <dbReference type="SAM" id="MobiDB-lite"/>
    </source>
</evidence>
<organism evidence="17 18">
    <name type="scientific">Novosphingobium malaysiense</name>
    <dbReference type="NCBI Taxonomy" id="1348853"/>
    <lineage>
        <taxon>Bacteria</taxon>
        <taxon>Pseudomonadati</taxon>
        <taxon>Pseudomonadota</taxon>
        <taxon>Alphaproteobacteria</taxon>
        <taxon>Sphingomonadales</taxon>
        <taxon>Sphingomonadaceae</taxon>
        <taxon>Novosphingobium</taxon>
    </lineage>
</organism>
<feature type="transmembrane region" description="Helical" evidence="13">
    <location>
        <begin position="495"/>
        <end position="514"/>
    </location>
</feature>
<sequence length="594" mass="65678">MDNQRNIILAVVLTALVLFGWEAGVGYFYPQTKTPTKVEQAGGAEEAAEPSNPAKIKPTREGGLRDAAEVALEKQDLKTALAGGGRLPIEAPGLSGSINLNGALIDDLVINRHRETVKKDSGPVRIYSPAGTPAQQFAQFGWVGEGVATPDGQTAWNAPAGAKLTPSNPVTLTWDNGQGQIYTITLKIDDDYMITADQRVVNKGSAPITIQPFGLVNRTDQTASLDTWNVHSGPIGAFDGSVTFGTNYDDVSDAKIVKESGNADWIGFTDVYWMSTLAPVGATADGTFRSLGDHIFRADLLYDREVVQPGQALTRETKLFAGAKEHEVLDAYEKQGIPNFGLAIDWGWFRWFEKPIFWLLTSLFGLVGNFGVAIILLTVIVRGIMFPIAQRQFASMAAMRAIQPKMKAIQDRYKDDKQKQQQEVMALYKKEGVNPLAGCLPMFLQIPVFFALYKTLILSIEMRHQPFVLWIRDLSAPDPLHILNLFGLLPFDPPGFLGIGILALLLGVTMYFQFKLNPAQMDPTQQQIFSLMPWFMMFVMAPFASGLLLYWITSNLLTIAQQKYLYSRHPQLKAQADKDAQDKQRALDREKSKA</sequence>
<dbReference type="Pfam" id="PF14849">
    <property type="entry name" value="YidC_periplas"/>
    <property type="match status" value="1"/>
</dbReference>
<evidence type="ECO:0000256" key="5">
    <source>
        <dbReference type="ARBA" id="ARBA00022475"/>
    </source>
</evidence>
<evidence type="ECO:0000256" key="6">
    <source>
        <dbReference type="ARBA" id="ARBA00022692"/>
    </source>
</evidence>
<accession>A0A0B1ZWC1</accession>
<dbReference type="NCBIfam" id="NF002353">
    <property type="entry name" value="PRK01318.1-4"/>
    <property type="match status" value="1"/>
</dbReference>
<proteinExistence type="inferred from homology"/>
<dbReference type="CDD" id="cd20070">
    <property type="entry name" value="5TM_YidC_Alb3"/>
    <property type="match status" value="1"/>
</dbReference>
<evidence type="ECO:0000256" key="2">
    <source>
        <dbReference type="ARBA" id="ARBA00010527"/>
    </source>
</evidence>
<keyword evidence="18" id="KW-1185">Reference proteome</keyword>
<evidence type="ECO:0000259" key="16">
    <source>
        <dbReference type="Pfam" id="PF14849"/>
    </source>
</evidence>
<comment type="subunit">
    <text evidence="13">Interacts with the Sec translocase complex via SecD. Specifically interacts with transmembrane segments of nascent integral membrane proteins during membrane integration.</text>
</comment>
<dbReference type="InterPro" id="IPR028055">
    <property type="entry name" value="YidC/Oxa/ALB_C"/>
</dbReference>
<dbReference type="Proteomes" id="UP000031057">
    <property type="component" value="Unassembled WGS sequence"/>
</dbReference>
<feature type="transmembrane region" description="Helical" evidence="13">
    <location>
        <begin position="534"/>
        <end position="552"/>
    </location>
</feature>
<keyword evidence="4 13" id="KW-0813">Transport</keyword>
<keyword evidence="8 13" id="KW-1133">Transmembrane helix</keyword>
<dbReference type="EMBL" id="JTDI01000001">
    <property type="protein sequence ID" value="KHK93447.1"/>
    <property type="molecule type" value="Genomic_DNA"/>
</dbReference>
<dbReference type="InterPro" id="IPR047196">
    <property type="entry name" value="YidC_ALB_C"/>
</dbReference>
<dbReference type="RefSeq" id="WP_039279513.1">
    <property type="nucleotide sequence ID" value="NZ_JTDI01000001.1"/>
</dbReference>
<evidence type="ECO:0000256" key="3">
    <source>
        <dbReference type="ARBA" id="ARBA00015325"/>
    </source>
</evidence>
<feature type="transmembrane region" description="Helical" evidence="13">
    <location>
        <begin position="356"/>
        <end position="381"/>
    </location>
</feature>
<comment type="function">
    <text evidence="13">Required for the insertion and/or proper folding and/or complex formation of integral membrane proteins into the membrane. Involved in integration of membrane proteins that insert both dependently and independently of the Sec translocase complex, as well as at least some lipoproteins. Aids folding of multispanning membrane proteins.</text>
</comment>
<evidence type="ECO:0000256" key="9">
    <source>
        <dbReference type="ARBA" id="ARBA00023136"/>
    </source>
</evidence>
<dbReference type="AlphaFoldDB" id="A0A0B1ZWC1"/>
<dbReference type="InterPro" id="IPR028053">
    <property type="entry name" value="Membr_insert_YidC_N"/>
</dbReference>
<dbReference type="GO" id="GO:0015031">
    <property type="term" value="P:protein transport"/>
    <property type="evidence" value="ECO:0007669"/>
    <property type="project" value="UniProtKB-KW"/>
</dbReference>
<evidence type="ECO:0000313" key="18">
    <source>
        <dbReference type="Proteomes" id="UP000031057"/>
    </source>
</evidence>